<feature type="non-terminal residue" evidence="3">
    <location>
        <position position="257"/>
    </location>
</feature>
<protein>
    <recommendedName>
        <fullName evidence="2">KANL3/Tex30 alpha/beta hydrolase-like domain-containing protein</fullName>
    </recommendedName>
</protein>
<name>A0A382QK01_9ZZZZ</name>
<dbReference type="AlphaFoldDB" id="A0A382QK01"/>
<dbReference type="PANTHER" id="PTHR12277:SF81">
    <property type="entry name" value="PROTEIN ABHD13"/>
    <property type="match status" value="1"/>
</dbReference>
<dbReference type="Gene3D" id="3.40.50.1820">
    <property type="entry name" value="alpha/beta hydrolase"/>
    <property type="match status" value="1"/>
</dbReference>
<sequence length="257" mass="29744">MNFYTASILALVSFYALVLIVVFFFQGNLLYHPSVDNYLKDQVVNEPTEIEKIKITTKDKIDLMAWFYNRNLEKFKTILFFHGNAGSLENRTYKLNHFKDLNVNFLIIAWRGFSGNKGKPNEMGLYEDAESAIKWLKMKGVNEKNIILYGESLGTGVAVQVAQNKNYAGVILESPFTSMVNMGKKYYPFFPVSLLLKDKFESHKKINNISVPVLIMHGKVDKIVPYDMGKKMYELANEPKFFYSQEYGDHMIEYDEK</sequence>
<accession>A0A382QK01</accession>
<dbReference type="InterPro" id="IPR029058">
    <property type="entry name" value="AB_hydrolase_fold"/>
</dbReference>
<feature type="transmembrane region" description="Helical" evidence="1">
    <location>
        <begin position="6"/>
        <end position="25"/>
    </location>
</feature>
<dbReference type="SUPFAM" id="SSF53474">
    <property type="entry name" value="alpha/beta-Hydrolases"/>
    <property type="match status" value="1"/>
</dbReference>
<dbReference type="Pfam" id="PF20408">
    <property type="entry name" value="Abhydrolase_11"/>
    <property type="match status" value="1"/>
</dbReference>
<dbReference type="EMBL" id="UINC01114361">
    <property type="protein sequence ID" value="SVC84611.1"/>
    <property type="molecule type" value="Genomic_DNA"/>
</dbReference>
<evidence type="ECO:0000256" key="1">
    <source>
        <dbReference type="SAM" id="Phobius"/>
    </source>
</evidence>
<dbReference type="InterPro" id="IPR046879">
    <property type="entry name" value="KANL3/Tex30_Abhydrolase"/>
</dbReference>
<proteinExistence type="predicted"/>
<dbReference type="PANTHER" id="PTHR12277">
    <property type="entry name" value="ALPHA/BETA HYDROLASE DOMAIN-CONTAINING PROTEIN"/>
    <property type="match status" value="1"/>
</dbReference>
<keyword evidence="1" id="KW-0812">Transmembrane</keyword>
<evidence type="ECO:0000259" key="2">
    <source>
        <dbReference type="Pfam" id="PF20408"/>
    </source>
</evidence>
<organism evidence="3">
    <name type="scientific">marine metagenome</name>
    <dbReference type="NCBI Taxonomy" id="408172"/>
    <lineage>
        <taxon>unclassified sequences</taxon>
        <taxon>metagenomes</taxon>
        <taxon>ecological metagenomes</taxon>
    </lineage>
</organism>
<gene>
    <name evidence="3" type="ORF">METZ01_LOCUS337465</name>
</gene>
<keyword evidence="1" id="KW-1133">Transmembrane helix</keyword>
<keyword evidence="1" id="KW-0472">Membrane</keyword>
<feature type="domain" description="KANL3/Tex30 alpha/beta hydrolase-like" evidence="2">
    <location>
        <begin position="97"/>
        <end position="250"/>
    </location>
</feature>
<reference evidence="3" key="1">
    <citation type="submission" date="2018-05" db="EMBL/GenBank/DDBJ databases">
        <authorList>
            <person name="Lanie J.A."/>
            <person name="Ng W.-L."/>
            <person name="Kazmierczak K.M."/>
            <person name="Andrzejewski T.M."/>
            <person name="Davidsen T.M."/>
            <person name="Wayne K.J."/>
            <person name="Tettelin H."/>
            <person name="Glass J.I."/>
            <person name="Rusch D."/>
            <person name="Podicherti R."/>
            <person name="Tsui H.-C.T."/>
            <person name="Winkler M.E."/>
        </authorList>
    </citation>
    <scope>NUCLEOTIDE SEQUENCE</scope>
</reference>
<evidence type="ECO:0000313" key="3">
    <source>
        <dbReference type="EMBL" id="SVC84611.1"/>
    </source>
</evidence>